<gene>
    <name evidence="15" type="ordered locus">Q7C_2685</name>
</gene>
<evidence type="ECO:0000256" key="10">
    <source>
        <dbReference type="ARBA" id="ARBA00054027"/>
    </source>
</evidence>
<dbReference type="GO" id="GO:0005829">
    <property type="term" value="C:cytosol"/>
    <property type="evidence" value="ECO:0007669"/>
    <property type="project" value="TreeGrafter"/>
</dbReference>
<evidence type="ECO:0000256" key="9">
    <source>
        <dbReference type="ARBA" id="ARBA00049529"/>
    </source>
</evidence>
<accession>I1YLL2</accession>
<dbReference type="PATRIC" id="fig|754477.3.peg.2640"/>
<evidence type="ECO:0000256" key="8">
    <source>
        <dbReference type="ARBA" id="ARBA00035676"/>
    </source>
</evidence>
<dbReference type="InterPro" id="IPR017824">
    <property type="entry name" value="Aminodeoxychorismate_lyase_IV"/>
</dbReference>
<organism evidence="15 16">
    <name type="scientific">Methylophaga frappieri (strain ATCC BAA-2434 / DSM 25690 / JAM7)</name>
    <dbReference type="NCBI Taxonomy" id="754477"/>
    <lineage>
        <taxon>Bacteria</taxon>
        <taxon>Pseudomonadati</taxon>
        <taxon>Pseudomonadota</taxon>
        <taxon>Gammaproteobacteria</taxon>
        <taxon>Thiotrichales</taxon>
        <taxon>Piscirickettsiaceae</taxon>
        <taxon>Methylophaga</taxon>
    </lineage>
</organism>
<evidence type="ECO:0000256" key="4">
    <source>
        <dbReference type="ARBA" id="ARBA00022898"/>
    </source>
</evidence>
<evidence type="ECO:0000313" key="16">
    <source>
        <dbReference type="Proteomes" id="UP000009145"/>
    </source>
</evidence>
<evidence type="ECO:0000256" key="5">
    <source>
        <dbReference type="ARBA" id="ARBA00022909"/>
    </source>
</evidence>
<proteinExistence type="inferred from homology"/>
<dbReference type="AlphaFoldDB" id="I1YLL2"/>
<dbReference type="Proteomes" id="UP000009145">
    <property type="component" value="Chromosome"/>
</dbReference>
<reference evidence="15 16" key="1">
    <citation type="journal article" date="2012" name="J. Bacteriol.">
        <title>Complete genome sequences of Methylophaga sp. strain JAM1 and Methylophaga sp. strain JAM7.</title>
        <authorList>
            <person name="Villeneuve C."/>
            <person name="Martineau C."/>
            <person name="Mauffrey F."/>
            <person name="Villemur R."/>
        </authorList>
    </citation>
    <scope>NUCLEOTIDE SEQUENCE [LARGE SCALE GENOMIC DNA]</scope>
    <source>
        <strain evidence="15 16">JAM7</strain>
    </source>
</reference>
<comment type="similarity">
    <text evidence="2 13">Belongs to the class-IV pyridoxal-phosphate-dependent aminotransferase family.</text>
</comment>
<evidence type="ECO:0000256" key="7">
    <source>
        <dbReference type="ARBA" id="ARBA00035633"/>
    </source>
</evidence>
<name>I1YLL2_METFJ</name>
<evidence type="ECO:0000256" key="1">
    <source>
        <dbReference type="ARBA" id="ARBA00001933"/>
    </source>
</evidence>
<dbReference type="NCBIfam" id="TIGR03461">
    <property type="entry name" value="pabC_Proteo"/>
    <property type="match status" value="1"/>
</dbReference>
<protein>
    <recommendedName>
        <fullName evidence="11 12">Aminodeoxychorismate lyase</fullName>
        <ecNumber evidence="8 12">4.1.3.38</ecNumber>
    </recommendedName>
</protein>
<dbReference type="PANTHER" id="PTHR42743:SF2">
    <property type="entry name" value="AMINODEOXYCHORISMATE LYASE"/>
    <property type="match status" value="1"/>
</dbReference>
<dbReference type="SUPFAM" id="SSF56752">
    <property type="entry name" value="D-aminoacid aminotransferase-like PLP-dependent enzymes"/>
    <property type="match status" value="1"/>
</dbReference>
<dbReference type="OrthoDB" id="9805628at2"/>
<dbReference type="NCBIfam" id="NF004761">
    <property type="entry name" value="PRK06092.1"/>
    <property type="match status" value="1"/>
</dbReference>
<dbReference type="GO" id="GO:0030170">
    <property type="term" value="F:pyridoxal phosphate binding"/>
    <property type="evidence" value="ECO:0007669"/>
    <property type="project" value="InterPro"/>
</dbReference>
<comment type="catalytic activity">
    <reaction evidence="9">
        <text>4-amino-4-deoxychorismate = 4-aminobenzoate + pyruvate + H(+)</text>
        <dbReference type="Rhea" id="RHEA:16201"/>
        <dbReference type="ChEBI" id="CHEBI:15361"/>
        <dbReference type="ChEBI" id="CHEBI:15378"/>
        <dbReference type="ChEBI" id="CHEBI:17836"/>
        <dbReference type="ChEBI" id="CHEBI:58406"/>
        <dbReference type="EC" id="4.1.3.38"/>
    </reaction>
</comment>
<comment type="pathway">
    <text evidence="7">Cofactor biosynthesis; tetrahydrofolate biosynthesis; 4-aminobenzoate from chorismate: step 2/2.</text>
</comment>
<dbReference type="eggNOG" id="COG0115">
    <property type="taxonomic scope" value="Bacteria"/>
</dbReference>
<dbReference type="RefSeq" id="WP_014705223.1">
    <property type="nucleotide sequence ID" value="NC_017856.1"/>
</dbReference>
<comment type="cofactor">
    <cofactor evidence="1 14">
        <name>pyridoxal 5'-phosphate</name>
        <dbReference type="ChEBI" id="CHEBI:597326"/>
    </cofactor>
</comment>
<evidence type="ECO:0000313" key="15">
    <source>
        <dbReference type="EMBL" id="AFJ03805.1"/>
    </source>
</evidence>
<keyword evidence="5" id="KW-0289">Folate biosynthesis</keyword>
<dbReference type="EMBL" id="CP003380">
    <property type="protein sequence ID" value="AFJ03805.1"/>
    <property type="molecule type" value="Genomic_DNA"/>
</dbReference>
<evidence type="ECO:0000256" key="6">
    <source>
        <dbReference type="ARBA" id="ARBA00023239"/>
    </source>
</evidence>
<dbReference type="FunFam" id="3.20.10.10:FF:000002">
    <property type="entry name" value="D-alanine aminotransferase"/>
    <property type="match status" value="1"/>
</dbReference>
<dbReference type="CDD" id="cd01559">
    <property type="entry name" value="ADCL_like"/>
    <property type="match status" value="1"/>
</dbReference>
<evidence type="ECO:0000256" key="2">
    <source>
        <dbReference type="ARBA" id="ARBA00009320"/>
    </source>
</evidence>
<keyword evidence="6 15" id="KW-0456">Lyase</keyword>
<keyword evidence="16" id="KW-1185">Reference proteome</keyword>
<evidence type="ECO:0000256" key="11">
    <source>
        <dbReference type="ARBA" id="ARBA00069174"/>
    </source>
</evidence>
<dbReference type="GO" id="GO:0046656">
    <property type="term" value="P:folic acid biosynthetic process"/>
    <property type="evidence" value="ECO:0007669"/>
    <property type="project" value="UniProtKB-KW"/>
</dbReference>
<dbReference type="GO" id="GO:0008153">
    <property type="term" value="P:4-aminobenzoate biosynthetic process"/>
    <property type="evidence" value="ECO:0007669"/>
    <property type="project" value="UniProtKB-UniRule"/>
</dbReference>
<evidence type="ECO:0000256" key="13">
    <source>
        <dbReference type="RuleBase" id="RU004106"/>
    </source>
</evidence>
<dbReference type="STRING" id="754477.Q7C_2685"/>
<evidence type="ECO:0000256" key="3">
    <source>
        <dbReference type="ARBA" id="ARBA00011738"/>
    </source>
</evidence>
<dbReference type="InterPro" id="IPR018300">
    <property type="entry name" value="Aminotrans_IV_CS"/>
</dbReference>
<dbReference type="EC" id="4.1.3.38" evidence="8 12"/>
<dbReference type="InterPro" id="IPR043132">
    <property type="entry name" value="BCAT-like_C"/>
</dbReference>
<dbReference type="InterPro" id="IPR050571">
    <property type="entry name" value="Class-IV_PLP-Dep_Aminotrnsfr"/>
</dbReference>
<keyword evidence="4 14" id="KW-0663">Pyridoxal phosphate</keyword>
<dbReference type="InterPro" id="IPR001544">
    <property type="entry name" value="Aminotrans_IV"/>
</dbReference>
<dbReference type="Pfam" id="PF01063">
    <property type="entry name" value="Aminotran_4"/>
    <property type="match status" value="1"/>
</dbReference>
<dbReference type="Gene3D" id="3.20.10.10">
    <property type="entry name" value="D-amino Acid Aminotransferase, subunit A, domain 2"/>
    <property type="match status" value="1"/>
</dbReference>
<dbReference type="InterPro" id="IPR036038">
    <property type="entry name" value="Aminotransferase-like"/>
</dbReference>
<evidence type="ECO:0000256" key="12">
    <source>
        <dbReference type="NCBIfam" id="TIGR03461"/>
    </source>
</evidence>
<dbReference type="KEGG" id="mec:Q7C_2685"/>
<sequence>MRLLNGQPSEHIDSRDRGLQYGDGLFETIAVRAGKMPFLEAHLQRLQKGLTALKINFNESDMALLRQEIDLVTQSGEASDLIVKVMISRGITERGYGYPEDLSANRIISSSAMPEWPERSTNGITVRFCHHALSENPVLAGLKHLNRLDQVLARSEWRDIAIAEGLMHDQSGFLIEGTMSNLFVIQDGIIATPDVSHCGVAGVMRAHLMQLATQLGWTVQVKPITPDELLHADECFVCNSIIGIWPIHHVSETDTYWQVGPMTKQLQTLLGQTIIAS</sequence>
<dbReference type="InterPro" id="IPR043131">
    <property type="entry name" value="BCAT-like_N"/>
</dbReference>
<dbReference type="GO" id="GO:0008696">
    <property type="term" value="F:4-amino-4-deoxychorismate lyase activity"/>
    <property type="evidence" value="ECO:0007669"/>
    <property type="project" value="UniProtKB-UniRule"/>
</dbReference>
<dbReference type="PROSITE" id="PS00770">
    <property type="entry name" value="AA_TRANSFER_CLASS_4"/>
    <property type="match status" value="1"/>
</dbReference>
<dbReference type="PANTHER" id="PTHR42743">
    <property type="entry name" value="AMINO-ACID AMINOTRANSFERASE"/>
    <property type="match status" value="1"/>
</dbReference>
<dbReference type="HOGENOM" id="CLU_020844_2_1_6"/>
<comment type="function">
    <text evidence="10">Involved in the biosynthesis of p-aminobenzoate (PABA), a precursor of tetrahydrofolate. Converts 4-amino-4-deoxychorismate into 4-aminobenzoate (PABA) and pyruvate.</text>
</comment>
<comment type="subunit">
    <text evidence="3">Homodimer.</text>
</comment>
<dbReference type="Gene3D" id="3.30.470.10">
    <property type="match status" value="1"/>
</dbReference>
<evidence type="ECO:0000256" key="14">
    <source>
        <dbReference type="RuleBase" id="RU004516"/>
    </source>
</evidence>